<dbReference type="Gene3D" id="3.40.190.10">
    <property type="entry name" value="Periplasmic binding protein-like II"/>
    <property type="match status" value="2"/>
</dbReference>
<accession>A0A2I6SAY8</accession>
<dbReference type="PANTHER" id="PTHR35841:SF1">
    <property type="entry name" value="PHOSPHONATES-BINDING PERIPLASMIC PROTEIN"/>
    <property type="match status" value="1"/>
</dbReference>
<protein>
    <submittedName>
        <fullName evidence="1">Phosphonate ABC transporter substrate-binding protein</fullName>
    </submittedName>
</protein>
<dbReference type="PANTHER" id="PTHR35841">
    <property type="entry name" value="PHOSPHONATES-BINDING PERIPLASMIC PROTEIN"/>
    <property type="match status" value="1"/>
</dbReference>
<dbReference type="EMBL" id="CP025682">
    <property type="protein sequence ID" value="AUN96426.1"/>
    <property type="molecule type" value="Genomic_DNA"/>
</dbReference>
<dbReference type="KEGG" id="atw:C0099_09805"/>
<dbReference type="AlphaFoldDB" id="A0A2I6SAY8"/>
<keyword evidence="2" id="KW-1185">Reference proteome</keyword>
<reference evidence="1 2" key="1">
    <citation type="submission" date="2018-01" db="EMBL/GenBank/DDBJ databases">
        <authorList>
            <person name="Fu G.-Y."/>
        </authorList>
    </citation>
    <scope>NUCLEOTIDE SEQUENCE [LARGE SCALE GENOMIC DNA]</scope>
    <source>
        <strain evidence="1 2">SY39</strain>
    </source>
</reference>
<dbReference type="OrthoDB" id="527737at2"/>
<evidence type="ECO:0000313" key="2">
    <source>
        <dbReference type="Proteomes" id="UP000242205"/>
    </source>
</evidence>
<name>A0A2I6SAY8_9RHOO</name>
<dbReference type="Pfam" id="PF12974">
    <property type="entry name" value="Phosphonate-bd"/>
    <property type="match status" value="1"/>
</dbReference>
<evidence type="ECO:0000313" key="1">
    <source>
        <dbReference type="EMBL" id="AUN96426.1"/>
    </source>
</evidence>
<organism evidence="1 2">
    <name type="scientific">Pseudazoarcus pumilus</name>
    <dbReference type="NCBI Taxonomy" id="2067960"/>
    <lineage>
        <taxon>Bacteria</taxon>
        <taxon>Pseudomonadati</taxon>
        <taxon>Pseudomonadota</taxon>
        <taxon>Betaproteobacteria</taxon>
        <taxon>Rhodocyclales</taxon>
        <taxon>Zoogloeaceae</taxon>
        <taxon>Pseudazoarcus</taxon>
    </lineage>
</organism>
<dbReference type="SUPFAM" id="SSF53850">
    <property type="entry name" value="Periplasmic binding protein-like II"/>
    <property type="match status" value="1"/>
</dbReference>
<gene>
    <name evidence="1" type="ORF">C0099_09805</name>
</gene>
<sequence>MRIGLTPVILADQAAFLTRWAAYLEERCGVAVRFVARESYQPVLDLLLTQRVDAAWICGYPFVLHERDLSLLAVPSWADEPLYRSYLIRSRRLAPDIQGWHDLRDRVLAYSDPLSNSGWLVAQAQLSRAGLSAGDLRRSFFAHGHRNVAEAVAAGLAHAGSIDGYVWETMRLQGMGATDDTDVVWRSEEFGFPPLVTLRQPSHARVDALREALFAMPRNPEGRALLEALNLDGFVPGDASLFNSIRLQAMQIPDSGVQG</sequence>
<dbReference type="Proteomes" id="UP000242205">
    <property type="component" value="Chromosome"/>
</dbReference>
<proteinExistence type="predicted"/>